<dbReference type="PANTHER" id="PTHR11808:SF85">
    <property type="entry name" value="CYSTATHIONINE GAMMA-LYASE-RELATED"/>
    <property type="match status" value="1"/>
</dbReference>
<dbReference type="EMBL" id="BMMF01000006">
    <property type="protein sequence ID" value="GGK35120.1"/>
    <property type="molecule type" value="Genomic_DNA"/>
</dbReference>
<keyword evidence="6" id="KW-1185">Reference proteome</keyword>
<dbReference type="Pfam" id="PF01053">
    <property type="entry name" value="Cys_Met_Meta_PP"/>
    <property type="match status" value="1"/>
</dbReference>
<dbReference type="GO" id="GO:0004123">
    <property type="term" value="F:cystathionine gamma-lyase activity"/>
    <property type="evidence" value="ECO:0007669"/>
    <property type="project" value="TreeGrafter"/>
</dbReference>
<dbReference type="PROSITE" id="PS00868">
    <property type="entry name" value="CYS_MET_METAB_PP"/>
    <property type="match status" value="1"/>
</dbReference>
<accession>A0A917Q853</accession>
<comment type="caution">
    <text evidence="5">The sequence shown here is derived from an EMBL/GenBank/DDBJ whole genome shotgun (WGS) entry which is preliminary data.</text>
</comment>
<feature type="modified residue" description="N6-(pyridoxal phosphate)lysine" evidence="3">
    <location>
        <position position="204"/>
    </location>
</feature>
<dbReference type="Gene3D" id="3.40.640.10">
    <property type="entry name" value="Type I PLP-dependent aspartate aminotransferase-like (Major domain)"/>
    <property type="match status" value="1"/>
</dbReference>
<dbReference type="SUPFAM" id="SSF53383">
    <property type="entry name" value="PLP-dependent transferases"/>
    <property type="match status" value="1"/>
</dbReference>
<comment type="similarity">
    <text evidence="4">Belongs to the trans-sulfuration enzymes family.</text>
</comment>
<dbReference type="InterPro" id="IPR015424">
    <property type="entry name" value="PyrdxlP-dep_Trfase"/>
</dbReference>
<name>A0A917Q853_9HYPH</name>
<dbReference type="InterPro" id="IPR015421">
    <property type="entry name" value="PyrdxlP-dep_Trfase_major"/>
</dbReference>
<dbReference type="InterPro" id="IPR000277">
    <property type="entry name" value="Cys/Met-Metab_PyrdxlP-dep_enz"/>
</dbReference>
<evidence type="ECO:0000256" key="4">
    <source>
        <dbReference type="RuleBase" id="RU362118"/>
    </source>
</evidence>
<proteinExistence type="inferred from homology"/>
<dbReference type="Proteomes" id="UP000600449">
    <property type="component" value="Unassembled WGS sequence"/>
</dbReference>
<dbReference type="FunFam" id="3.40.640.10:FF:000046">
    <property type="entry name" value="Cystathionine gamma-lyase"/>
    <property type="match status" value="1"/>
</dbReference>
<gene>
    <name evidence="5" type="ORF">GCM10011322_22390</name>
</gene>
<dbReference type="InterPro" id="IPR054542">
    <property type="entry name" value="Cys_met_metab_PP"/>
</dbReference>
<evidence type="ECO:0000313" key="5">
    <source>
        <dbReference type="EMBL" id="GGK35120.1"/>
    </source>
</evidence>
<dbReference type="Gene3D" id="3.90.1150.10">
    <property type="entry name" value="Aspartate Aminotransferase, domain 1"/>
    <property type="match status" value="1"/>
</dbReference>
<comment type="cofactor">
    <cofactor evidence="1 4">
        <name>pyridoxal 5'-phosphate</name>
        <dbReference type="ChEBI" id="CHEBI:597326"/>
    </cofactor>
</comment>
<dbReference type="InterPro" id="IPR015422">
    <property type="entry name" value="PyrdxlP-dep_Trfase_small"/>
</dbReference>
<evidence type="ECO:0000256" key="2">
    <source>
        <dbReference type="ARBA" id="ARBA00022898"/>
    </source>
</evidence>
<protein>
    <submittedName>
        <fullName evidence="5">Cystathionine gamma-synthase</fullName>
    </submittedName>
</protein>
<dbReference type="PANTHER" id="PTHR11808">
    <property type="entry name" value="TRANS-SULFURATION ENZYME FAMILY MEMBER"/>
    <property type="match status" value="1"/>
</dbReference>
<organism evidence="5 6">
    <name type="scientific">Salinarimonas ramus</name>
    <dbReference type="NCBI Taxonomy" id="690164"/>
    <lineage>
        <taxon>Bacteria</taxon>
        <taxon>Pseudomonadati</taxon>
        <taxon>Pseudomonadota</taxon>
        <taxon>Alphaproteobacteria</taxon>
        <taxon>Hyphomicrobiales</taxon>
        <taxon>Salinarimonadaceae</taxon>
        <taxon>Salinarimonas</taxon>
    </lineage>
</organism>
<dbReference type="PIRSF" id="PIRSF001434">
    <property type="entry name" value="CGS"/>
    <property type="match status" value="1"/>
</dbReference>
<dbReference type="GO" id="GO:0030170">
    <property type="term" value="F:pyridoxal phosphate binding"/>
    <property type="evidence" value="ECO:0007669"/>
    <property type="project" value="InterPro"/>
</dbReference>
<sequence length="385" mass="40857">MSDQRSVSKRSLAVQAMGHIDSVTKAVVPPIHVATTFVRDEDNAYSSGYVYGRPDNATIREAEEVIAMLEEAAAGALLFGSGMAAATTVFRALDPGDHVVAPKVMYWALRQWLMTEGVRAGLDVTLVETSDLEELRAAVRPGETKLVWIETPANPLWTLTDIAAVAQIAHAAGARLAVDSTCASPYHTRPLALGADVVMHAATKILNGHSDVVAGVLAGRENDAFWQRLATIRKGGGAILGPFEAYLLMRGMRTFHLRAAAMAASAMTLAERFAAHPHVAEVLYPGLASHPGHDIARRQMENGFGYMLSIRAAGGEAAAIATAAKVALWTRATSLGGVESLIEHRASIEGPDTPCPPDLLRLSVGCEDVEDLFADLDAALRAAHG</sequence>
<keyword evidence="2 3" id="KW-0663">Pyridoxal phosphate</keyword>
<reference evidence="5 6" key="1">
    <citation type="journal article" date="2014" name="Int. J. Syst. Evol. Microbiol.">
        <title>Complete genome sequence of Corynebacterium casei LMG S-19264T (=DSM 44701T), isolated from a smear-ripened cheese.</title>
        <authorList>
            <consortium name="US DOE Joint Genome Institute (JGI-PGF)"/>
            <person name="Walter F."/>
            <person name="Albersmeier A."/>
            <person name="Kalinowski J."/>
            <person name="Ruckert C."/>
        </authorList>
    </citation>
    <scope>NUCLEOTIDE SEQUENCE [LARGE SCALE GENOMIC DNA]</scope>
    <source>
        <strain evidence="5 6">CGMCC 1.9161</strain>
    </source>
</reference>
<evidence type="ECO:0000256" key="1">
    <source>
        <dbReference type="ARBA" id="ARBA00001933"/>
    </source>
</evidence>
<dbReference type="AlphaFoldDB" id="A0A917Q853"/>
<dbReference type="GO" id="GO:0019343">
    <property type="term" value="P:cysteine biosynthetic process via cystathionine"/>
    <property type="evidence" value="ECO:0007669"/>
    <property type="project" value="TreeGrafter"/>
</dbReference>
<dbReference type="GO" id="GO:0005737">
    <property type="term" value="C:cytoplasm"/>
    <property type="evidence" value="ECO:0007669"/>
    <property type="project" value="TreeGrafter"/>
</dbReference>
<dbReference type="RefSeq" id="WP_188912848.1">
    <property type="nucleotide sequence ID" value="NZ_BMMF01000006.1"/>
</dbReference>
<evidence type="ECO:0000313" key="6">
    <source>
        <dbReference type="Proteomes" id="UP000600449"/>
    </source>
</evidence>
<evidence type="ECO:0000256" key="3">
    <source>
        <dbReference type="PIRSR" id="PIRSR001434-2"/>
    </source>
</evidence>
<dbReference type="GO" id="GO:0019346">
    <property type="term" value="P:transsulfuration"/>
    <property type="evidence" value="ECO:0007669"/>
    <property type="project" value="InterPro"/>
</dbReference>